<keyword evidence="7" id="KW-0408">Iron</keyword>
<dbReference type="InterPro" id="IPR036922">
    <property type="entry name" value="Rieske_2Fe-2S_sf"/>
</dbReference>
<protein>
    <submittedName>
        <fullName evidence="10">FAD-dependent oxidoreductase</fullName>
    </submittedName>
</protein>
<evidence type="ECO:0000256" key="6">
    <source>
        <dbReference type="ARBA" id="ARBA00023002"/>
    </source>
</evidence>
<evidence type="ECO:0000256" key="5">
    <source>
        <dbReference type="ARBA" id="ARBA00022827"/>
    </source>
</evidence>
<reference evidence="10" key="1">
    <citation type="submission" date="2022-11" db="EMBL/GenBank/DDBJ databases">
        <title>Robbsia betulipollinis sp. nov., isolated from pollen of birch (Betula pendula).</title>
        <authorList>
            <person name="Shi H."/>
            <person name="Ambika Manirajan B."/>
            <person name="Ratering S."/>
            <person name="Geissler-Plaum R."/>
            <person name="Schnell S."/>
        </authorList>
    </citation>
    <scope>NUCLEOTIDE SEQUENCE</scope>
    <source>
        <strain evidence="10">Bb-Pol-6</strain>
    </source>
</reference>
<dbReference type="PROSITE" id="PS51296">
    <property type="entry name" value="RIESKE"/>
    <property type="match status" value="1"/>
</dbReference>
<gene>
    <name evidence="10" type="ORF">OVY01_12180</name>
</gene>
<dbReference type="Pfam" id="PF00355">
    <property type="entry name" value="Rieske"/>
    <property type="match status" value="1"/>
</dbReference>
<dbReference type="InterPro" id="IPR016156">
    <property type="entry name" value="FAD/NAD-linked_Rdtase_dimer_sf"/>
</dbReference>
<organism evidence="10 11">
    <name type="scientific">Robbsia betulipollinis</name>
    <dbReference type="NCBI Taxonomy" id="2981849"/>
    <lineage>
        <taxon>Bacteria</taxon>
        <taxon>Pseudomonadati</taxon>
        <taxon>Pseudomonadota</taxon>
        <taxon>Betaproteobacteria</taxon>
        <taxon>Burkholderiales</taxon>
        <taxon>Burkholderiaceae</taxon>
        <taxon>Robbsia</taxon>
    </lineage>
</organism>
<dbReference type="Gene3D" id="3.30.390.30">
    <property type="match status" value="1"/>
</dbReference>
<evidence type="ECO:0000256" key="1">
    <source>
        <dbReference type="ARBA" id="ARBA00001974"/>
    </source>
</evidence>
<keyword evidence="3" id="KW-0001">2Fe-2S</keyword>
<evidence type="ECO:0000256" key="4">
    <source>
        <dbReference type="ARBA" id="ARBA00022723"/>
    </source>
</evidence>
<dbReference type="Proteomes" id="UP001082899">
    <property type="component" value="Unassembled WGS sequence"/>
</dbReference>
<dbReference type="InterPro" id="IPR050446">
    <property type="entry name" value="FAD-oxidoreductase/Apoptosis"/>
</dbReference>
<keyword evidence="8" id="KW-0411">Iron-sulfur</keyword>
<evidence type="ECO:0000256" key="3">
    <source>
        <dbReference type="ARBA" id="ARBA00022714"/>
    </source>
</evidence>
<comment type="caution">
    <text evidence="10">The sequence shown here is derived from an EMBL/GenBank/DDBJ whole genome shotgun (WGS) entry which is preliminary data.</text>
</comment>
<evidence type="ECO:0000256" key="8">
    <source>
        <dbReference type="ARBA" id="ARBA00023014"/>
    </source>
</evidence>
<dbReference type="SUPFAM" id="SSF51905">
    <property type="entry name" value="FAD/NAD(P)-binding domain"/>
    <property type="match status" value="1"/>
</dbReference>
<sequence length="524" mass="55197">MPIHSKAPEGPNFAAGIGIEAIDDGMILRGHVDGEPALAIRRGNLWRIVGANCSHYGLPLEEGLVVGEELRCPFHHARFCLKTGAALGAPALDPIASWDVTLDGPIARAGARRLPPASDNIAPSDGGVRRVVIVGSGAAGHAAAEMLRAEGYGGTITMLGADRDLPYDRPKCSKALLSGEAEEKDVFWRDTDDFRRQRIDLHTGTVVTAIDRAANDVVTATGERFAYDALLLATGAQPRRLDVPGADLPHVHYLRSLDDARGLIAAASAASPHPPRVVVIGASFIGLEVTAALRTRGLPVSVVSPGALPLEKRLGQALSDALRDTHEQHGVVFHIGAEVASVDRDAVHLANGTSLRADLVVVGIGVVPQLDLARDAGLAVGGGIAVDAGLRTSAPGIYAAGDAAEWPDPLDGTPTRVEHWVVAQRQGQAVARAIVGRGAPFRQAPFFWTIQYDFGIGYTGHAPAWDRIACAGDLAERDASFTYFSGGVPRAMAIVSRNLDGLLMEAELERRMAAIPPEPVIDTP</sequence>
<feature type="domain" description="Rieske" evidence="9">
    <location>
        <begin position="14"/>
        <end position="109"/>
    </location>
</feature>
<keyword evidence="2" id="KW-0285">Flavoprotein</keyword>
<evidence type="ECO:0000256" key="2">
    <source>
        <dbReference type="ARBA" id="ARBA00022630"/>
    </source>
</evidence>
<evidence type="ECO:0000313" key="11">
    <source>
        <dbReference type="Proteomes" id="UP001082899"/>
    </source>
</evidence>
<evidence type="ECO:0000256" key="7">
    <source>
        <dbReference type="ARBA" id="ARBA00023004"/>
    </source>
</evidence>
<dbReference type="InterPro" id="IPR036188">
    <property type="entry name" value="FAD/NAD-bd_sf"/>
</dbReference>
<comment type="cofactor">
    <cofactor evidence="1">
        <name>FAD</name>
        <dbReference type="ChEBI" id="CHEBI:57692"/>
    </cofactor>
</comment>
<evidence type="ECO:0000313" key="10">
    <source>
        <dbReference type="EMBL" id="MCY0387981.1"/>
    </source>
</evidence>
<dbReference type="SUPFAM" id="SSF50022">
    <property type="entry name" value="ISP domain"/>
    <property type="match status" value="1"/>
</dbReference>
<dbReference type="EMBL" id="JAPMXC010000002">
    <property type="protein sequence ID" value="MCY0387981.1"/>
    <property type="molecule type" value="Genomic_DNA"/>
</dbReference>
<dbReference type="Gene3D" id="2.102.10.10">
    <property type="entry name" value="Rieske [2Fe-2S] iron-sulphur domain"/>
    <property type="match status" value="1"/>
</dbReference>
<dbReference type="RefSeq" id="WP_267847843.1">
    <property type="nucleotide sequence ID" value="NZ_JAPMXC010000002.1"/>
</dbReference>
<proteinExistence type="predicted"/>
<dbReference type="PANTHER" id="PTHR43557:SF2">
    <property type="entry name" value="RIESKE DOMAIN-CONTAINING PROTEIN-RELATED"/>
    <property type="match status" value="1"/>
</dbReference>
<name>A0ABT3ZN59_9BURK</name>
<dbReference type="PRINTS" id="PR00411">
    <property type="entry name" value="PNDRDTASEI"/>
</dbReference>
<dbReference type="PRINTS" id="PR00368">
    <property type="entry name" value="FADPNR"/>
</dbReference>
<dbReference type="InterPro" id="IPR017941">
    <property type="entry name" value="Rieske_2Fe-2S"/>
</dbReference>
<dbReference type="InterPro" id="IPR023753">
    <property type="entry name" value="FAD/NAD-binding_dom"/>
</dbReference>
<accession>A0ABT3ZN59</accession>
<dbReference type="Pfam" id="PF07992">
    <property type="entry name" value="Pyr_redox_2"/>
    <property type="match status" value="1"/>
</dbReference>
<evidence type="ECO:0000259" key="9">
    <source>
        <dbReference type="PROSITE" id="PS51296"/>
    </source>
</evidence>
<keyword evidence="6" id="KW-0560">Oxidoreductase</keyword>
<keyword evidence="11" id="KW-1185">Reference proteome</keyword>
<dbReference type="Gene3D" id="3.50.50.60">
    <property type="entry name" value="FAD/NAD(P)-binding domain"/>
    <property type="match status" value="2"/>
</dbReference>
<dbReference type="PANTHER" id="PTHR43557">
    <property type="entry name" value="APOPTOSIS-INDUCING FACTOR 1"/>
    <property type="match status" value="1"/>
</dbReference>
<keyword evidence="5" id="KW-0274">FAD</keyword>
<keyword evidence="4" id="KW-0479">Metal-binding</keyword>
<dbReference type="SUPFAM" id="SSF55424">
    <property type="entry name" value="FAD/NAD-linked reductases, dimerisation (C-terminal) domain"/>
    <property type="match status" value="1"/>
</dbReference>